<gene>
    <name evidence="2" type="ORF">JF70_03630</name>
</gene>
<reference evidence="2 3" key="1">
    <citation type="submission" date="2014-12" db="EMBL/GenBank/DDBJ databases">
        <title>Comparative genomics of the lactic acid bacteria isolated from the honey bee gut.</title>
        <authorList>
            <person name="Ellegaard K.M."/>
            <person name="Tamarit D."/>
            <person name="Javelind E."/>
            <person name="Olofsson T."/>
            <person name="Andersson S.G."/>
            <person name="Vasquez A."/>
        </authorList>
    </citation>
    <scope>NUCLEOTIDE SEQUENCE [LARGE SCALE GENOMIC DNA]</scope>
    <source>
        <strain evidence="2 3">Bin7</strain>
    </source>
</reference>
<name>A0A0F4L061_9BIFI</name>
<dbReference type="AlphaFoldDB" id="A0A0F4L061"/>
<evidence type="ECO:0000313" key="3">
    <source>
        <dbReference type="Proteomes" id="UP000033567"/>
    </source>
</evidence>
<dbReference type="PATRIC" id="fig|1684.5.peg.381"/>
<comment type="caution">
    <text evidence="2">The sequence shown here is derived from an EMBL/GenBank/DDBJ whole genome shotgun (WGS) entry which is preliminary data.</text>
</comment>
<sequence length="285" mass="30265">MNIANTVYRQGEGLPLVLVHAFPVDHRMWDRCAASLMAQADGAGMTPFPVYAPDMPGAGDCPLPGPASCGPADSDGALPGALDAMARAFVDMIAATGAQKAIWVGLSMGGYLVEAVARLYPQMVAGLALCDTTMMADRPASRAKRLHIAQTCDVQGTLDPVMHFARPQEGDSTVKRSPAFVQTMTEWIQSQDPRGIAWRERMAAGRPDQSDLVGRIRVPVALVSGRCDPSSPPRAMEPLAQAMRQAGTDVTFTAIDDCGHFSAVEHPDQVAAALLDLIGRVGRQS</sequence>
<protein>
    <submittedName>
        <fullName evidence="2">Alpha/beta hydrolase family protein</fullName>
    </submittedName>
</protein>
<dbReference type="Pfam" id="PF12697">
    <property type="entry name" value="Abhydrolase_6"/>
    <property type="match status" value="1"/>
</dbReference>
<dbReference type="EMBL" id="JWMF01000003">
    <property type="protein sequence ID" value="KJY52272.1"/>
    <property type="molecule type" value="Genomic_DNA"/>
</dbReference>
<dbReference type="RefSeq" id="WP_045936013.1">
    <property type="nucleotide sequence ID" value="NZ_KQ033885.1"/>
</dbReference>
<evidence type="ECO:0000313" key="2">
    <source>
        <dbReference type="EMBL" id="KJY52272.1"/>
    </source>
</evidence>
<dbReference type="SUPFAM" id="SSF53474">
    <property type="entry name" value="alpha/beta-Hydrolases"/>
    <property type="match status" value="1"/>
</dbReference>
<dbReference type="PANTHER" id="PTHR43194:SF5">
    <property type="entry name" value="PIMELOYL-[ACYL-CARRIER PROTEIN] METHYL ESTER ESTERASE"/>
    <property type="match status" value="1"/>
</dbReference>
<keyword evidence="2" id="KW-0378">Hydrolase</keyword>
<dbReference type="InterPro" id="IPR050228">
    <property type="entry name" value="Carboxylesterase_BioH"/>
</dbReference>
<dbReference type="PRINTS" id="PR00412">
    <property type="entry name" value="EPOXHYDRLASE"/>
</dbReference>
<dbReference type="InterPro" id="IPR000639">
    <property type="entry name" value="Epox_hydrolase-like"/>
</dbReference>
<proteinExistence type="predicted"/>
<dbReference type="InterPro" id="IPR000073">
    <property type="entry name" value="AB_hydrolase_1"/>
</dbReference>
<dbReference type="InterPro" id="IPR029058">
    <property type="entry name" value="AB_hydrolase_fold"/>
</dbReference>
<dbReference type="PANTHER" id="PTHR43194">
    <property type="entry name" value="HYDROLASE ALPHA/BETA FOLD FAMILY"/>
    <property type="match status" value="1"/>
</dbReference>
<dbReference type="GO" id="GO:0016787">
    <property type="term" value="F:hydrolase activity"/>
    <property type="evidence" value="ECO:0007669"/>
    <property type="project" value="UniProtKB-KW"/>
</dbReference>
<dbReference type="Proteomes" id="UP000033567">
    <property type="component" value="Unassembled WGS sequence"/>
</dbReference>
<evidence type="ECO:0000259" key="1">
    <source>
        <dbReference type="Pfam" id="PF12697"/>
    </source>
</evidence>
<feature type="domain" description="AB hydrolase-1" evidence="1">
    <location>
        <begin position="16"/>
        <end position="273"/>
    </location>
</feature>
<keyword evidence="3" id="KW-1185">Reference proteome</keyword>
<organism evidence="2 3">
    <name type="scientific">Bifidobacterium mellis</name>
    <dbReference type="NCBI Taxonomy" id="1293823"/>
    <lineage>
        <taxon>Bacteria</taxon>
        <taxon>Bacillati</taxon>
        <taxon>Actinomycetota</taxon>
        <taxon>Actinomycetes</taxon>
        <taxon>Bifidobacteriales</taxon>
        <taxon>Bifidobacteriaceae</taxon>
        <taxon>Bifidobacterium</taxon>
    </lineage>
</organism>
<dbReference type="Gene3D" id="3.40.50.1820">
    <property type="entry name" value="alpha/beta hydrolase"/>
    <property type="match status" value="1"/>
</dbReference>
<accession>A0A0F4L061</accession>